<dbReference type="InterPro" id="IPR018511">
    <property type="entry name" value="Hemolysin-typ_Ca-bd_CS"/>
</dbReference>
<dbReference type="SUPFAM" id="SSF51120">
    <property type="entry name" value="beta-Roll"/>
    <property type="match status" value="2"/>
</dbReference>
<dbReference type="GO" id="GO:0005576">
    <property type="term" value="C:extracellular region"/>
    <property type="evidence" value="ECO:0007669"/>
    <property type="project" value="UniProtKB-SubCell"/>
</dbReference>
<evidence type="ECO:0000256" key="2">
    <source>
        <dbReference type="ARBA" id="ARBA00022525"/>
    </source>
</evidence>
<feature type="compositionally biased region" description="Pro residues" evidence="3">
    <location>
        <begin position="7"/>
        <end position="16"/>
    </location>
</feature>
<gene>
    <name evidence="4" type="ORF">SAMN02745775_12156</name>
</gene>
<dbReference type="PROSITE" id="PS00330">
    <property type="entry name" value="HEMOLYSIN_CALCIUM"/>
    <property type="match status" value="3"/>
</dbReference>
<dbReference type="Proteomes" id="UP000199473">
    <property type="component" value="Unassembled WGS sequence"/>
</dbReference>
<dbReference type="PRINTS" id="PR00313">
    <property type="entry name" value="CABNDNGRPT"/>
</dbReference>
<evidence type="ECO:0000256" key="1">
    <source>
        <dbReference type="ARBA" id="ARBA00004613"/>
    </source>
</evidence>
<reference evidence="4 5" key="1">
    <citation type="submission" date="2016-10" db="EMBL/GenBank/DDBJ databases">
        <authorList>
            <person name="de Groot N.N."/>
        </authorList>
    </citation>
    <scope>NUCLEOTIDE SEQUENCE [LARGE SCALE GENOMIC DNA]</scope>
    <source>
        <strain evidence="4 5">DSM 19981</strain>
    </source>
</reference>
<keyword evidence="5" id="KW-1185">Reference proteome</keyword>
<dbReference type="PANTHER" id="PTHR38340">
    <property type="entry name" value="S-LAYER PROTEIN"/>
    <property type="match status" value="1"/>
</dbReference>
<feature type="region of interest" description="Disordered" evidence="3">
    <location>
        <begin position="1"/>
        <end position="20"/>
    </location>
</feature>
<dbReference type="AlphaFoldDB" id="A0A1I4F482"/>
<accession>A0A1I4F482</accession>
<organism evidence="4 5">
    <name type="scientific">Falsiroseomonas stagni DSM 19981</name>
    <dbReference type="NCBI Taxonomy" id="1123062"/>
    <lineage>
        <taxon>Bacteria</taxon>
        <taxon>Pseudomonadati</taxon>
        <taxon>Pseudomonadota</taxon>
        <taxon>Alphaproteobacteria</taxon>
        <taxon>Acetobacterales</taxon>
        <taxon>Roseomonadaceae</taxon>
        <taxon>Falsiroseomonas</taxon>
    </lineage>
</organism>
<evidence type="ECO:0000256" key="3">
    <source>
        <dbReference type="SAM" id="MobiDB-lite"/>
    </source>
</evidence>
<protein>
    <submittedName>
        <fullName evidence="4">Hemolysin-type calcium-binding repeat-containing protein</fullName>
    </submittedName>
</protein>
<dbReference type="EMBL" id="FOSQ01000021">
    <property type="protein sequence ID" value="SFL11657.1"/>
    <property type="molecule type" value="Genomic_DNA"/>
</dbReference>
<dbReference type="PANTHER" id="PTHR38340:SF1">
    <property type="entry name" value="S-LAYER PROTEIN"/>
    <property type="match status" value="1"/>
</dbReference>
<dbReference type="InterPro" id="IPR050557">
    <property type="entry name" value="RTX_toxin/Mannuronan_C5-epim"/>
</dbReference>
<evidence type="ECO:0000313" key="4">
    <source>
        <dbReference type="EMBL" id="SFL11657.1"/>
    </source>
</evidence>
<dbReference type="InterPro" id="IPR011049">
    <property type="entry name" value="Serralysin-like_metalloprot_C"/>
</dbReference>
<keyword evidence="2" id="KW-0964">Secreted</keyword>
<dbReference type="InterPro" id="IPR001343">
    <property type="entry name" value="Hemolysn_Ca-bd"/>
</dbReference>
<evidence type="ECO:0000313" key="5">
    <source>
        <dbReference type="Proteomes" id="UP000199473"/>
    </source>
</evidence>
<name>A0A1I4F482_9PROT</name>
<dbReference type="Gene3D" id="2.150.10.10">
    <property type="entry name" value="Serralysin-like metalloprotease, C-terminal"/>
    <property type="match status" value="2"/>
</dbReference>
<dbReference type="Pfam" id="PF00353">
    <property type="entry name" value="HemolysinCabind"/>
    <property type="match status" value="4"/>
</dbReference>
<comment type="subcellular location">
    <subcellularLocation>
        <location evidence="1">Secreted</location>
    </subcellularLocation>
</comment>
<dbReference type="GO" id="GO:0005509">
    <property type="term" value="F:calcium ion binding"/>
    <property type="evidence" value="ECO:0007669"/>
    <property type="project" value="InterPro"/>
</dbReference>
<proteinExistence type="predicted"/>
<sequence>MPEYQAPKPPKLPPAPVVTNDSITGTVGNDVFLGGTGNDTFSGGAGLDTVDYSRAGTQITLKSQGVIDKAAGGSDLIAGVESIIGAVGVANLIDGYVAGAQTTSFIIDLAANALTINGIPYLGSVSFGVTNFVDVRGTANGDIITGSTLDNRFFGSAGNDVYNGGAGFDTLDYTTLGTAVTLTSQGFIDKGALGTDVISNVEAILGAAGLNNVIDGTVAVPATQTTSFDVDLATARLTVSGIPGLGSVTFRVESFSSVIGTRNADKVLGDGRDNRLEGAAGNDTLGGGAGQDVLVGGSGADRLEGGNGDDVLIGGAGADVLVLGAGRDVVVLLAREAESDQILDFSARDDDIQLSSAGFGLAVGALQSANFVASRAGTATAARAQVVYDTDDGMLYFDADGSGLGASVLLAKFAGAPALSLADISIIA</sequence>
<dbReference type="STRING" id="1123062.SAMN02745775_12156"/>